<dbReference type="Proteomes" id="UP000824128">
    <property type="component" value="Unassembled WGS sequence"/>
</dbReference>
<keyword evidence="3" id="KW-0645">Protease</keyword>
<dbReference type="InterPro" id="IPR000994">
    <property type="entry name" value="Pept_M24"/>
</dbReference>
<dbReference type="Gene3D" id="3.90.230.10">
    <property type="entry name" value="Creatinase/methionine aminopeptidase superfamily"/>
    <property type="match status" value="1"/>
</dbReference>
<comment type="caution">
    <text evidence="3">The sequence shown here is derived from an EMBL/GenBank/DDBJ whole genome shotgun (WGS) entry which is preliminary data.</text>
</comment>
<keyword evidence="3" id="KW-0031">Aminopeptidase</keyword>
<reference evidence="3" key="2">
    <citation type="journal article" date="2021" name="PeerJ">
        <title>Extensive microbial diversity within the chicken gut microbiome revealed by metagenomics and culture.</title>
        <authorList>
            <person name="Gilroy R."/>
            <person name="Ravi A."/>
            <person name="Getino M."/>
            <person name="Pursley I."/>
            <person name="Horton D.L."/>
            <person name="Alikhan N.F."/>
            <person name="Baker D."/>
            <person name="Gharbi K."/>
            <person name="Hall N."/>
            <person name="Watson M."/>
            <person name="Adriaenssens E.M."/>
            <person name="Foster-Nyarko E."/>
            <person name="Jarju S."/>
            <person name="Secka A."/>
            <person name="Antonio M."/>
            <person name="Oren A."/>
            <person name="Chaudhuri R.R."/>
            <person name="La Ragione R."/>
            <person name="Hildebrand F."/>
            <person name="Pallen M.J."/>
        </authorList>
    </citation>
    <scope>NUCLEOTIDE SEQUENCE</scope>
    <source>
        <strain evidence="3">ChiGjej2B2-16831</strain>
    </source>
</reference>
<proteinExistence type="predicted"/>
<dbReference type="EMBL" id="DVNZ01000003">
    <property type="protein sequence ID" value="HIU93537.1"/>
    <property type="molecule type" value="Genomic_DNA"/>
</dbReference>
<dbReference type="CDD" id="cd01092">
    <property type="entry name" value="APP-like"/>
    <property type="match status" value="1"/>
</dbReference>
<dbReference type="Gene3D" id="3.40.350.10">
    <property type="entry name" value="Creatinase/prolidase N-terminal domain"/>
    <property type="match status" value="1"/>
</dbReference>
<dbReference type="GO" id="GO:0004177">
    <property type="term" value="F:aminopeptidase activity"/>
    <property type="evidence" value="ECO:0007669"/>
    <property type="project" value="UniProtKB-KW"/>
</dbReference>
<dbReference type="SUPFAM" id="SSF53092">
    <property type="entry name" value="Creatinase/prolidase N-terminal domain"/>
    <property type="match status" value="1"/>
</dbReference>
<protein>
    <submittedName>
        <fullName evidence="3">Aminopeptidase P family protein</fullName>
    </submittedName>
</protein>
<dbReference type="InterPro" id="IPR036005">
    <property type="entry name" value="Creatinase/aminopeptidase-like"/>
</dbReference>
<dbReference type="PANTHER" id="PTHR46112:SF3">
    <property type="entry name" value="AMINOPEPTIDASE YPDF"/>
    <property type="match status" value="1"/>
</dbReference>
<organism evidence="3 4">
    <name type="scientific">Candidatus Aphodomorpha intestinavium</name>
    <dbReference type="NCBI Taxonomy" id="2840672"/>
    <lineage>
        <taxon>Bacteria</taxon>
        <taxon>Bacillati</taxon>
        <taxon>Bacillota</taxon>
        <taxon>Clostridia</taxon>
        <taxon>Eubacteriales</taxon>
        <taxon>Candidatus Aphodomorpha</taxon>
    </lineage>
</organism>
<evidence type="ECO:0000259" key="1">
    <source>
        <dbReference type="Pfam" id="PF00557"/>
    </source>
</evidence>
<sequence length="355" mass="38551">MKGRIERLRALLAQDGLDAALISGAAGIRYFSGFTSEDATVLVTGRSCCLFTDFRYTIQAREQTEGYEVVECDPAHLTEALAAVLARDGCRRCGFEADRMTVAQHERLVKLPAQLVPLSRPLAALRMIKSPDEIESLRRAQQLADRSFSELLGRVHAGMTEREVVAELNYIGARLGSEGPSFDPIAGSGPNGAMCHAVPSERRLQAGDLVVLDFGCVVDGYHSDMTRTFAVGHASDECRRIYDIVREAHERALDALRAGVTGRALDAVARDYIAAQGYGACFGHSLGHGFGLEIHEEPRASTRSETVFEPGMTITIEPGIYVEGLCGVRIEDCCVVTEDGYIDLVSSPKELLIVS</sequence>
<keyword evidence="3" id="KW-0378">Hydrolase</keyword>
<evidence type="ECO:0000259" key="2">
    <source>
        <dbReference type="Pfam" id="PF01321"/>
    </source>
</evidence>
<accession>A0A9D1SSU1</accession>
<dbReference type="Pfam" id="PF01321">
    <property type="entry name" value="Creatinase_N"/>
    <property type="match status" value="1"/>
</dbReference>
<name>A0A9D1SSU1_9FIRM</name>
<dbReference type="GO" id="GO:0008235">
    <property type="term" value="F:metalloexopeptidase activity"/>
    <property type="evidence" value="ECO:0007669"/>
    <property type="project" value="UniProtKB-ARBA"/>
</dbReference>
<feature type="domain" description="Peptidase M24" evidence="1">
    <location>
        <begin position="135"/>
        <end position="338"/>
    </location>
</feature>
<dbReference type="SUPFAM" id="SSF55920">
    <property type="entry name" value="Creatinase/aminopeptidase"/>
    <property type="match status" value="1"/>
</dbReference>
<feature type="domain" description="Creatinase N-terminal" evidence="2">
    <location>
        <begin position="4"/>
        <end position="128"/>
    </location>
</feature>
<dbReference type="InterPro" id="IPR000587">
    <property type="entry name" value="Creatinase_N"/>
</dbReference>
<dbReference type="PANTHER" id="PTHR46112">
    <property type="entry name" value="AMINOPEPTIDASE"/>
    <property type="match status" value="1"/>
</dbReference>
<dbReference type="PRINTS" id="PR00599">
    <property type="entry name" value="MAPEPTIDASE"/>
</dbReference>
<evidence type="ECO:0000313" key="4">
    <source>
        <dbReference type="Proteomes" id="UP000824128"/>
    </source>
</evidence>
<dbReference type="InterPro" id="IPR050659">
    <property type="entry name" value="Peptidase_M24B"/>
</dbReference>
<dbReference type="Pfam" id="PF00557">
    <property type="entry name" value="Peptidase_M24"/>
    <property type="match status" value="1"/>
</dbReference>
<gene>
    <name evidence="3" type="ORF">IAD24_00115</name>
</gene>
<evidence type="ECO:0000313" key="3">
    <source>
        <dbReference type="EMBL" id="HIU93537.1"/>
    </source>
</evidence>
<reference evidence="3" key="1">
    <citation type="submission" date="2020-10" db="EMBL/GenBank/DDBJ databases">
        <authorList>
            <person name="Gilroy R."/>
        </authorList>
    </citation>
    <scope>NUCLEOTIDE SEQUENCE</scope>
    <source>
        <strain evidence="3">ChiGjej2B2-16831</strain>
    </source>
</reference>
<dbReference type="AlphaFoldDB" id="A0A9D1SSU1"/>
<dbReference type="InterPro" id="IPR001714">
    <property type="entry name" value="Pept_M24_MAP"/>
</dbReference>
<dbReference type="InterPro" id="IPR029149">
    <property type="entry name" value="Creatin/AminoP/Spt16_N"/>
</dbReference>